<dbReference type="PRINTS" id="PR00326">
    <property type="entry name" value="GTP1OBG"/>
</dbReference>
<dbReference type="AlphaFoldDB" id="A0A183BWZ6"/>
<dbReference type="Pfam" id="PF05148">
    <property type="entry name" value="Methyltransf_8"/>
    <property type="match status" value="1"/>
</dbReference>
<dbReference type="Gene3D" id="1.20.120.1190">
    <property type="match status" value="1"/>
</dbReference>
<keyword evidence="7" id="KW-0539">Nucleus</keyword>
<feature type="compositionally biased region" description="Basic and acidic residues" evidence="8">
    <location>
        <begin position="562"/>
        <end position="575"/>
    </location>
</feature>
<reference evidence="10" key="1">
    <citation type="submission" date="2014-05" db="EMBL/GenBank/DDBJ databases">
        <title>The genome and life-stage specific transcriptomes of Globodera pallida elucidate key aspects of plant parasitism by a cyst nematode.</title>
        <authorList>
            <person name="Cotton J.A."/>
            <person name="Lilley C.J."/>
            <person name="Jones L.M."/>
            <person name="Kikuchi T."/>
            <person name="Reid A.J."/>
            <person name="Thorpe P."/>
            <person name="Tsai I.J."/>
            <person name="Beasley H."/>
            <person name="Blok V."/>
            <person name="Cock P.J.A."/>
            <person name="Van den Akker S.E."/>
            <person name="Holroyd N."/>
            <person name="Hunt M."/>
            <person name="Mantelin S."/>
            <person name="Naghra H."/>
            <person name="Pain A."/>
            <person name="Palomares-Rius J.E."/>
            <person name="Zarowiecki M."/>
            <person name="Berriman M."/>
            <person name="Jones J.T."/>
            <person name="Urwin P.E."/>
        </authorList>
    </citation>
    <scope>NUCLEOTIDE SEQUENCE [LARGE SCALE GENOMIC DNA]</scope>
    <source>
        <strain evidence="10">Lindley</strain>
    </source>
</reference>
<keyword evidence="6" id="KW-0342">GTP-binding</keyword>
<dbReference type="PANTHER" id="PTHR45759">
    <property type="entry name" value="NUCLEOLAR GTP-BINDING PROTEIN 1"/>
    <property type="match status" value="1"/>
</dbReference>
<dbReference type="Pfam" id="PF08155">
    <property type="entry name" value="NOGCT"/>
    <property type="match status" value="1"/>
</dbReference>
<evidence type="ECO:0000256" key="6">
    <source>
        <dbReference type="ARBA" id="ARBA00023134"/>
    </source>
</evidence>
<organism evidence="10 11">
    <name type="scientific">Globodera pallida</name>
    <name type="common">Potato cyst nematode worm</name>
    <name type="synonym">Heterodera pallida</name>
    <dbReference type="NCBI Taxonomy" id="36090"/>
    <lineage>
        <taxon>Eukaryota</taxon>
        <taxon>Metazoa</taxon>
        <taxon>Ecdysozoa</taxon>
        <taxon>Nematoda</taxon>
        <taxon>Chromadorea</taxon>
        <taxon>Rhabditida</taxon>
        <taxon>Tylenchina</taxon>
        <taxon>Tylenchomorpha</taxon>
        <taxon>Tylenchoidea</taxon>
        <taxon>Heteroderidae</taxon>
        <taxon>Heteroderinae</taxon>
        <taxon>Globodera</taxon>
    </lineage>
</organism>
<dbReference type="InterPro" id="IPR007823">
    <property type="entry name" value="RRP8"/>
</dbReference>
<feature type="domain" description="OBG-type G" evidence="9">
    <location>
        <begin position="71"/>
        <end position="243"/>
    </location>
</feature>
<reference evidence="11" key="2">
    <citation type="submission" date="2016-06" db="UniProtKB">
        <authorList>
            <consortium name="WormBaseParasite"/>
        </authorList>
    </citation>
    <scope>IDENTIFICATION</scope>
</reference>
<evidence type="ECO:0000256" key="7">
    <source>
        <dbReference type="ARBA" id="ARBA00023242"/>
    </source>
</evidence>
<comment type="subcellular location">
    <subcellularLocation>
        <location evidence="1">Nucleus</location>
        <location evidence="1">Nucleolus</location>
    </subcellularLocation>
</comment>
<dbReference type="GO" id="GO:0042254">
    <property type="term" value="P:ribosome biogenesis"/>
    <property type="evidence" value="ECO:0007669"/>
    <property type="project" value="UniProtKB-KW"/>
</dbReference>
<evidence type="ECO:0000259" key="9">
    <source>
        <dbReference type="PROSITE" id="PS51710"/>
    </source>
</evidence>
<dbReference type="Gene3D" id="3.40.50.300">
    <property type="entry name" value="P-loop containing nucleotide triphosphate hydrolases"/>
    <property type="match status" value="1"/>
</dbReference>
<dbReference type="InterPro" id="IPR031167">
    <property type="entry name" value="G_OBG"/>
</dbReference>
<name>A0A183BWZ6_GLOPA</name>
<dbReference type="SUPFAM" id="SSF52540">
    <property type="entry name" value="P-loop containing nucleoside triphosphate hydrolases"/>
    <property type="match status" value="1"/>
</dbReference>
<evidence type="ECO:0000256" key="4">
    <source>
        <dbReference type="ARBA" id="ARBA00022517"/>
    </source>
</evidence>
<sequence length="870" mass="100427">MNTARHLIDGIAREYVRLMKYADSLYRCKMLKRAALGRMVKLLRRQKSSFEYLEQVRQHLSRLPSIDPNTRTLILCGFPNVGKSSFINKVTRADVEVQPYAFTTKSLYVGHLDYRYLRWQVIDTPGILDHPLEHRNTIEMQAITALAHLKAAILYMMDISEQCGRTLEEQIHLFESIQPLFSNKPVFVGLNKIDLVARKDLPIEKEALLREKLETAGVPVVELSAMTQLGITELKNKACDALLSQRVEKKLQVKGVSEGGSVISRLFVAYPTPRDDQVRAAHIPEAVLRKRSEMEVDGGERPRRKLERELELEQGREYNLDLKKHYLLKNEEEKYDLIPEIWEGHNIADFIDQRLVEKLLKLRDEEKKREEAGFYDRDMDEDDEETRNLLRDAEKITQKEEFMRMEYRTKKSNNQPKMPRMIGRKRERSMGRLEQELGDLGVNVASKKMRHLSEEQRREARGKKIRVGRSPSVMAPPKTPRDVQGLPDQKIRVKAKKIGRFGQRKLAREARKGEADRHVFDLKPKHLFSGKRSSGKTDRQSMSFNENGSISKKKSTIRKVKEKVPEGKEKSENVGKRPWRQAVRHRAKRKRKAAEEETEDTGSVIGSDCSTKEKKRNNKLGKRKRAKKRRQLNGDKEEEVGQGDAFPVDGGDRSPLTSMDSSRFRFLNEQLCTQTSTTSAELFQKDPDSFRLYHRGYKHQLSKWPVNPLDKIILELGFLPPGSVVADLGCGEAEIAKRMCGRFQVHSFDLVASNERVSVADMAELPLESESVDVCVYCLSLMGTNLAQFFREAHRVLKMHGKIKIAEITSRFRSFSTFMSAVQKMGFQMKRKKLISDGFFVMLTLEKVVEKIANKRPKDLRLKPFLYKKR</sequence>
<dbReference type="GO" id="GO:0005730">
    <property type="term" value="C:nucleolus"/>
    <property type="evidence" value="ECO:0007669"/>
    <property type="project" value="UniProtKB-SubCell"/>
</dbReference>
<feature type="compositionally biased region" description="Basic residues" evidence="8">
    <location>
        <begin position="551"/>
        <end position="561"/>
    </location>
</feature>
<dbReference type="SUPFAM" id="SSF53335">
    <property type="entry name" value="S-adenosyl-L-methionine-dependent methyltransferases"/>
    <property type="match status" value="1"/>
</dbReference>
<dbReference type="Pfam" id="PF06858">
    <property type="entry name" value="NOG1"/>
    <property type="match status" value="1"/>
</dbReference>
<feature type="compositionally biased region" description="Basic residues" evidence="8">
    <location>
        <begin position="577"/>
        <end position="592"/>
    </location>
</feature>
<evidence type="ECO:0000313" key="10">
    <source>
        <dbReference type="Proteomes" id="UP000050741"/>
    </source>
</evidence>
<keyword evidence="4" id="KW-0690">Ribosome biogenesis</keyword>
<dbReference type="Proteomes" id="UP000050741">
    <property type="component" value="Unassembled WGS sequence"/>
</dbReference>
<feature type="region of interest" description="Disordered" evidence="8">
    <location>
        <begin position="449"/>
        <end position="490"/>
    </location>
</feature>
<dbReference type="Gene3D" id="3.40.50.150">
    <property type="entry name" value="Vaccinia Virus protein VP39"/>
    <property type="match status" value="1"/>
</dbReference>
<dbReference type="CDD" id="cd02440">
    <property type="entry name" value="AdoMet_MTases"/>
    <property type="match status" value="1"/>
</dbReference>
<dbReference type="CDD" id="cd01897">
    <property type="entry name" value="NOG"/>
    <property type="match status" value="1"/>
</dbReference>
<feature type="compositionally biased region" description="Basic residues" evidence="8">
    <location>
        <begin position="613"/>
        <end position="631"/>
    </location>
</feature>
<dbReference type="WBParaSite" id="GPLIN_000513500">
    <property type="protein sequence ID" value="GPLIN_000513500"/>
    <property type="gene ID" value="GPLIN_000513500"/>
</dbReference>
<feature type="compositionally biased region" description="Basic and acidic residues" evidence="8">
    <location>
        <begin position="506"/>
        <end position="524"/>
    </location>
</feature>
<accession>A0A183BWZ6</accession>
<evidence type="ECO:0000256" key="5">
    <source>
        <dbReference type="ARBA" id="ARBA00022741"/>
    </source>
</evidence>
<dbReference type="InterPro" id="IPR012973">
    <property type="entry name" value="NOG_C"/>
</dbReference>
<dbReference type="InterPro" id="IPR029063">
    <property type="entry name" value="SAM-dependent_MTases_sf"/>
</dbReference>
<dbReference type="InterPro" id="IPR042036">
    <property type="entry name" value="RRP8_N"/>
</dbReference>
<dbReference type="Gene3D" id="1.10.10.2150">
    <property type="entry name" value="Ribosomal RNA-processing protein 8, N-terminal domain"/>
    <property type="match status" value="1"/>
</dbReference>
<evidence type="ECO:0000256" key="3">
    <source>
        <dbReference type="ARBA" id="ARBA00020203"/>
    </source>
</evidence>
<dbReference type="Pfam" id="PF17835">
    <property type="entry name" value="NOG1_N"/>
    <property type="match status" value="1"/>
</dbReference>
<dbReference type="GO" id="GO:0008168">
    <property type="term" value="F:methyltransferase activity"/>
    <property type="evidence" value="ECO:0007669"/>
    <property type="project" value="InterPro"/>
</dbReference>
<dbReference type="PROSITE" id="PS51710">
    <property type="entry name" value="G_OBG"/>
    <property type="match status" value="1"/>
</dbReference>
<dbReference type="InterPro" id="IPR010674">
    <property type="entry name" value="NOG1_Rossman_fold_dom"/>
</dbReference>
<proteinExistence type="inferred from homology"/>
<dbReference type="GO" id="GO:0005525">
    <property type="term" value="F:GTP binding"/>
    <property type="evidence" value="ECO:0007669"/>
    <property type="project" value="UniProtKB-KW"/>
</dbReference>
<comment type="similarity">
    <text evidence="2">Belongs to the methyltransferase superfamily. RRP8 family.</text>
</comment>
<dbReference type="InterPro" id="IPR027417">
    <property type="entry name" value="P-loop_NTPase"/>
</dbReference>
<feature type="compositionally biased region" description="Polar residues" evidence="8">
    <location>
        <begin position="540"/>
        <end position="550"/>
    </location>
</feature>
<dbReference type="InterPro" id="IPR041623">
    <property type="entry name" value="NOG1_N"/>
</dbReference>
<keyword evidence="5" id="KW-0547">Nucleotide-binding</keyword>
<evidence type="ECO:0000256" key="1">
    <source>
        <dbReference type="ARBA" id="ARBA00004604"/>
    </source>
</evidence>
<keyword evidence="10" id="KW-1185">Reference proteome</keyword>
<evidence type="ECO:0000256" key="8">
    <source>
        <dbReference type="SAM" id="MobiDB-lite"/>
    </source>
</evidence>
<dbReference type="FunFam" id="3.40.50.300:FF:000496">
    <property type="entry name" value="Nucleolar GTP-binding protein 1"/>
    <property type="match status" value="1"/>
</dbReference>
<dbReference type="InterPro" id="IPR006073">
    <property type="entry name" value="GTP-bd"/>
</dbReference>
<feature type="region of interest" description="Disordered" evidence="8">
    <location>
        <begin position="502"/>
        <end position="659"/>
    </location>
</feature>
<evidence type="ECO:0000313" key="11">
    <source>
        <dbReference type="WBParaSite" id="GPLIN_000513500"/>
    </source>
</evidence>
<evidence type="ECO:0000256" key="2">
    <source>
        <dbReference type="ARBA" id="ARBA00006301"/>
    </source>
</evidence>
<protein>
    <recommendedName>
        <fullName evidence="3">Ribosomal RNA-processing protein 8</fullName>
    </recommendedName>
</protein>